<accession>A0ABV2ZFT3</accession>
<dbReference type="EMBL" id="JBEZVE010000006">
    <property type="protein sequence ID" value="MEU3781407.1"/>
    <property type="molecule type" value="Genomic_DNA"/>
</dbReference>
<sequence length="76" mass="7618">MHITFRTVLHGHYMTFVAILVTGMILIIAGNGISESTSIYLDCMLGVAGLLAAYALAAPAGPADAGGGPAAVRTGS</sequence>
<evidence type="ECO:0000256" key="1">
    <source>
        <dbReference type="SAM" id="Phobius"/>
    </source>
</evidence>
<organism evidence="2 3">
    <name type="scientific">Streptomyces sp. 900129855</name>
    <dbReference type="NCBI Taxonomy" id="3155129"/>
    <lineage>
        <taxon>Bacteria</taxon>
        <taxon>Bacillati</taxon>
        <taxon>Actinomycetota</taxon>
        <taxon>Actinomycetes</taxon>
        <taxon>Kitasatosporales</taxon>
        <taxon>Streptomycetaceae</taxon>
        <taxon>Streptomyces</taxon>
    </lineage>
</organism>
<proteinExistence type="predicted"/>
<protein>
    <submittedName>
        <fullName evidence="2">Uncharacterized protein</fullName>
    </submittedName>
</protein>
<dbReference type="RefSeq" id="WP_334578908.1">
    <property type="nucleotide sequence ID" value="NZ_JBEZVE010000006.1"/>
</dbReference>
<keyword evidence="1" id="KW-1133">Transmembrane helix</keyword>
<comment type="caution">
    <text evidence="2">The sequence shown here is derived from an EMBL/GenBank/DDBJ whole genome shotgun (WGS) entry which is preliminary data.</text>
</comment>
<dbReference type="Proteomes" id="UP001550739">
    <property type="component" value="Unassembled WGS sequence"/>
</dbReference>
<feature type="transmembrane region" description="Helical" evidence="1">
    <location>
        <begin position="39"/>
        <end position="57"/>
    </location>
</feature>
<evidence type="ECO:0000313" key="2">
    <source>
        <dbReference type="EMBL" id="MEU3781407.1"/>
    </source>
</evidence>
<gene>
    <name evidence="2" type="ORF">AB0E89_12610</name>
</gene>
<keyword evidence="1" id="KW-0812">Transmembrane</keyword>
<reference evidence="2 3" key="1">
    <citation type="submission" date="2024-06" db="EMBL/GenBank/DDBJ databases">
        <title>The Natural Products Discovery Center: Release of the First 8490 Sequenced Strains for Exploring Actinobacteria Biosynthetic Diversity.</title>
        <authorList>
            <person name="Kalkreuter E."/>
            <person name="Kautsar S.A."/>
            <person name="Yang D."/>
            <person name="Bader C.D."/>
            <person name="Teijaro C.N."/>
            <person name="Fluegel L."/>
            <person name="Davis C.M."/>
            <person name="Simpson J.R."/>
            <person name="Lauterbach L."/>
            <person name="Steele A.D."/>
            <person name="Gui C."/>
            <person name="Meng S."/>
            <person name="Li G."/>
            <person name="Viehrig K."/>
            <person name="Ye F."/>
            <person name="Su P."/>
            <person name="Kiefer A.F."/>
            <person name="Nichols A."/>
            <person name="Cepeda A.J."/>
            <person name="Yan W."/>
            <person name="Fan B."/>
            <person name="Jiang Y."/>
            <person name="Adhikari A."/>
            <person name="Zheng C.-J."/>
            <person name="Schuster L."/>
            <person name="Cowan T.M."/>
            <person name="Smanski M.J."/>
            <person name="Chevrette M.G."/>
            <person name="De Carvalho L.P.S."/>
            <person name="Shen B."/>
        </authorList>
    </citation>
    <scope>NUCLEOTIDE SEQUENCE [LARGE SCALE GENOMIC DNA]</scope>
    <source>
        <strain evidence="2 3">NPDC033843</strain>
    </source>
</reference>
<feature type="transmembrane region" description="Helical" evidence="1">
    <location>
        <begin position="12"/>
        <end position="33"/>
    </location>
</feature>
<name>A0ABV2ZFT3_9ACTN</name>
<keyword evidence="1" id="KW-0472">Membrane</keyword>
<evidence type="ECO:0000313" key="3">
    <source>
        <dbReference type="Proteomes" id="UP001550739"/>
    </source>
</evidence>
<keyword evidence="3" id="KW-1185">Reference proteome</keyword>